<dbReference type="Gramene" id="OIW13823">
    <property type="protein sequence ID" value="OIW13823"/>
    <property type="gene ID" value="TanjilG_31712"/>
</dbReference>
<dbReference type="FunFam" id="1.25.70.10:FF:000001">
    <property type="entry name" value="Mitochondrial transcription termination factor-like"/>
    <property type="match status" value="1"/>
</dbReference>
<evidence type="ECO:0000256" key="2">
    <source>
        <dbReference type="ARBA" id="ARBA00022472"/>
    </source>
</evidence>
<dbReference type="GO" id="GO:0006353">
    <property type="term" value="P:DNA-templated transcription termination"/>
    <property type="evidence" value="ECO:0007669"/>
    <property type="project" value="UniProtKB-KW"/>
</dbReference>
<dbReference type="AlphaFoldDB" id="A0A4P1RMH7"/>
<evidence type="ECO:0000313" key="6">
    <source>
        <dbReference type="Proteomes" id="UP000188354"/>
    </source>
</evidence>
<evidence type="ECO:0000313" key="5">
    <source>
        <dbReference type="EMBL" id="OIW13823.1"/>
    </source>
</evidence>
<dbReference type="STRING" id="3871.A0A4P1RMH7"/>
<evidence type="ECO:0000256" key="1">
    <source>
        <dbReference type="ARBA" id="ARBA00007692"/>
    </source>
</evidence>
<comment type="similarity">
    <text evidence="1">Belongs to the mTERF family.</text>
</comment>
<keyword evidence="2" id="KW-0804">Transcription</keyword>
<gene>
    <name evidence="5" type="ORF">TanjilG_31712</name>
</gene>
<accession>A0A4P1RMH7</accession>
<dbReference type="PANTHER" id="PTHR13068">
    <property type="entry name" value="CGI-12 PROTEIN-RELATED"/>
    <property type="match status" value="1"/>
</dbReference>
<reference evidence="5 6" key="1">
    <citation type="journal article" date="2017" name="Plant Biotechnol. J.">
        <title>A comprehensive draft genome sequence for lupin (Lupinus angustifolius), an emerging health food: insights into plant-microbe interactions and legume evolution.</title>
        <authorList>
            <person name="Hane J.K."/>
            <person name="Ming Y."/>
            <person name="Kamphuis L.G."/>
            <person name="Nelson M.N."/>
            <person name="Garg G."/>
            <person name="Atkins C.A."/>
            <person name="Bayer P.E."/>
            <person name="Bravo A."/>
            <person name="Bringans S."/>
            <person name="Cannon S."/>
            <person name="Edwards D."/>
            <person name="Foley R."/>
            <person name="Gao L.L."/>
            <person name="Harrison M.J."/>
            <person name="Huang W."/>
            <person name="Hurgobin B."/>
            <person name="Li S."/>
            <person name="Liu C.W."/>
            <person name="McGrath A."/>
            <person name="Morahan G."/>
            <person name="Murray J."/>
            <person name="Weller J."/>
            <person name="Jian J."/>
            <person name="Singh K.B."/>
        </authorList>
    </citation>
    <scope>NUCLEOTIDE SEQUENCE [LARGE SCALE GENOMIC DNA]</scope>
    <source>
        <strain evidence="6">cv. Tanjil</strain>
        <tissue evidence="5">Whole plant</tissue>
    </source>
</reference>
<dbReference type="SMART" id="SM00733">
    <property type="entry name" value="Mterf"/>
    <property type="match status" value="5"/>
</dbReference>
<keyword evidence="3" id="KW-0809">Transit peptide</keyword>
<evidence type="ECO:0000256" key="3">
    <source>
        <dbReference type="ARBA" id="ARBA00022946"/>
    </source>
</evidence>
<organism evidence="5 6">
    <name type="scientific">Lupinus angustifolius</name>
    <name type="common">Narrow-leaved blue lupine</name>
    <dbReference type="NCBI Taxonomy" id="3871"/>
    <lineage>
        <taxon>Eukaryota</taxon>
        <taxon>Viridiplantae</taxon>
        <taxon>Streptophyta</taxon>
        <taxon>Embryophyta</taxon>
        <taxon>Tracheophyta</taxon>
        <taxon>Spermatophyta</taxon>
        <taxon>Magnoliopsida</taxon>
        <taxon>eudicotyledons</taxon>
        <taxon>Gunneridae</taxon>
        <taxon>Pentapetalae</taxon>
        <taxon>rosids</taxon>
        <taxon>fabids</taxon>
        <taxon>Fabales</taxon>
        <taxon>Fabaceae</taxon>
        <taxon>Papilionoideae</taxon>
        <taxon>50 kb inversion clade</taxon>
        <taxon>genistoids sensu lato</taxon>
        <taxon>core genistoids</taxon>
        <taxon>Genisteae</taxon>
        <taxon>Lupinus</taxon>
    </lineage>
</organism>
<dbReference type="EMBL" id="CM007364">
    <property type="protein sequence ID" value="OIW13823.1"/>
    <property type="molecule type" value="Genomic_DNA"/>
</dbReference>
<evidence type="ECO:0000256" key="4">
    <source>
        <dbReference type="SAM" id="MobiDB-lite"/>
    </source>
</evidence>
<dbReference type="GO" id="GO:0003676">
    <property type="term" value="F:nucleic acid binding"/>
    <property type="evidence" value="ECO:0007669"/>
    <property type="project" value="InterPro"/>
</dbReference>
<keyword evidence="6" id="KW-1185">Reference proteome</keyword>
<dbReference type="Proteomes" id="UP000188354">
    <property type="component" value="Chromosome LG04"/>
</dbReference>
<dbReference type="Pfam" id="PF02536">
    <property type="entry name" value="mTERF"/>
    <property type="match status" value="1"/>
</dbReference>
<keyword evidence="2" id="KW-0806">Transcription termination</keyword>
<protein>
    <submittedName>
        <fullName evidence="5">Uncharacterized protein</fullName>
    </submittedName>
</protein>
<dbReference type="InterPro" id="IPR003690">
    <property type="entry name" value="MTERF"/>
</dbReference>
<sequence>MECSVDQVEQHGQLGNNTAQPTWDAWSHRQAGTKQKITSNFVVFTFLGSSSKPESQSNQHKARTFTVSYLINSCGLSPELALKLSKRVKLKNHDGPNAVLDLLKSYGFSKTQLSIFIKRLPKVLVAEPDKTLLPKLKFFESIGVSKTDLPKILIGNSSLLTIGLKNNIIPRYNVIRSLVRSDEEVVSTLKHGPRYFHGYEVINDSVQNVEVLRLLGLPQSSISLLVTNFPSVVFMKHSRFNEAAETVKEMGFDPTKTNFVIALQVFAKMDKAMWNAKLEVFERWGWSRDICLLAFKKYPQYMMVAEKKIMKTLGFLMENMDCSLEDIARCPAILNRNLEKTLIPRCAVVKVLKSCGLVKNDLLIGSFMLISEKTFVEKYVTRFQNNVPLLLDVYEGKKLD</sequence>
<dbReference type="InterPro" id="IPR038538">
    <property type="entry name" value="MTERF_sf"/>
</dbReference>
<dbReference type="Gene3D" id="1.25.70.10">
    <property type="entry name" value="Transcription termination factor 3, mitochondrial"/>
    <property type="match status" value="2"/>
</dbReference>
<dbReference type="PANTHER" id="PTHR13068:SF133">
    <property type="entry name" value="MITOCHONDRIAL TRANSCRIPTION TERMINATION FACTOR FAMILY PROTEIN"/>
    <property type="match status" value="1"/>
</dbReference>
<keyword evidence="2" id="KW-0805">Transcription regulation</keyword>
<proteinExistence type="inferred from homology"/>
<feature type="region of interest" description="Disordered" evidence="4">
    <location>
        <begin position="1"/>
        <end position="29"/>
    </location>
</feature>
<name>A0A4P1RMH7_LUPAN</name>